<dbReference type="EMBL" id="JANJYJ010000010">
    <property type="protein sequence ID" value="KAK3184813.1"/>
    <property type="molecule type" value="Genomic_DNA"/>
</dbReference>
<dbReference type="AlphaFoldDB" id="A0AAD9ZN64"/>
<accession>A0AAD9ZN64</accession>
<proteinExistence type="predicted"/>
<organism evidence="2 3">
    <name type="scientific">Dipteronia sinensis</name>
    <dbReference type="NCBI Taxonomy" id="43782"/>
    <lineage>
        <taxon>Eukaryota</taxon>
        <taxon>Viridiplantae</taxon>
        <taxon>Streptophyta</taxon>
        <taxon>Embryophyta</taxon>
        <taxon>Tracheophyta</taxon>
        <taxon>Spermatophyta</taxon>
        <taxon>Magnoliopsida</taxon>
        <taxon>eudicotyledons</taxon>
        <taxon>Gunneridae</taxon>
        <taxon>Pentapetalae</taxon>
        <taxon>rosids</taxon>
        <taxon>malvids</taxon>
        <taxon>Sapindales</taxon>
        <taxon>Sapindaceae</taxon>
        <taxon>Hippocastanoideae</taxon>
        <taxon>Acereae</taxon>
        <taxon>Dipteronia</taxon>
    </lineage>
</organism>
<name>A0AAD9ZN64_9ROSI</name>
<keyword evidence="3" id="KW-1185">Reference proteome</keyword>
<sequence length="163" mass="18596">MSLLANALALLEIYLTIWLQNVEIIEFLANFHQISKVSTLHIAKSADVMVPSELKGKIPSPLSNLELLTLGFDFIPTIYTISEVVDNLLWFAPHAKTVSVHFFSSKFTYKKQLIYEGKTASCFKSLPVLCWHHCIEVVKVKFTNWSNFINYTFSVCLESFITD</sequence>
<reference evidence="2" key="1">
    <citation type="journal article" date="2023" name="Plant J.">
        <title>Genome sequences and population genomics provide insights into the demographic history, inbreeding, and mutation load of two 'living fossil' tree species of Dipteronia.</title>
        <authorList>
            <person name="Feng Y."/>
            <person name="Comes H.P."/>
            <person name="Chen J."/>
            <person name="Zhu S."/>
            <person name="Lu R."/>
            <person name="Zhang X."/>
            <person name="Li P."/>
            <person name="Qiu J."/>
            <person name="Olsen K.M."/>
            <person name="Qiu Y."/>
        </authorList>
    </citation>
    <scope>NUCLEOTIDE SEQUENCE</scope>
    <source>
        <strain evidence="2">NBL</strain>
    </source>
</reference>
<protein>
    <submittedName>
        <fullName evidence="2">Uncharacterized protein</fullName>
    </submittedName>
</protein>
<feature type="signal peptide" evidence="1">
    <location>
        <begin position="1"/>
        <end position="24"/>
    </location>
</feature>
<feature type="chain" id="PRO_5042025390" evidence="1">
    <location>
        <begin position="25"/>
        <end position="163"/>
    </location>
</feature>
<evidence type="ECO:0000313" key="2">
    <source>
        <dbReference type="EMBL" id="KAK3184813.1"/>
    </source>
</evidence>
<dbReference type="Proteomes" id="UP001281410">
    <property type="component" value="Unassembled WGS sequence"/>
</dbReference>
<gene>
    <name evidence="2" type="ORF">Dsin_032099</name>
</gene>
<evidence type="ECO:0000256" key="1">
    <source>
        <dbReference type="SAM" id="SignalP"/>
    </source>
</evidence>
<comment type="caution">
    <text evidence="2">The sequence shown here is derived from an EMBL/GenBank/DDBJ whole genome shotgun (WGS) entry which is preliminary data.</text>
</comment>
<keyword evidence="1" id="KW-0732">Signal</keyword>
<evidence type="ECO:0000313" key="3">
    <source>
        <dbReference type="Proteomes" id="UP001281410"/>
    </source>
</evidence>